<dbReference type="RefSeq" id="WP_135285782.1">
    <property type="nucleotide sequence ID" value="NZ_SMLL01000005.1"/>
</dbReference>
<reference evidence="5 6" key="1">
    <citation type="submission" date="2019-03" db="EMBL/GenBank/DDBJ databases">
        <title>Ramlibacter rhizophilus CCTCC AB2015357, whole genome shotgun sequence.</title>
        <authorList>
            <person name="Zhang X."/>
            <person name="Feng G."/>
            <person name="Zhu H."/>
        </authorList>
    </citation>
    <scope>NUCLEOTIDE SEQUENCE [LARGE SCALE GENOMIC DNA]</scope>
    <source>
        <strain evidence="5 6">CCTCC AB2015357</strain>
    </source>
</reference>
<evidence type="ECO:0000256" key="4">
    <source>
        <dbReference type="SAM" id="SignalP"/>
    </source>
</evidence>
<name>A0A4Z0BIR7_9BURK</name>
<dbReference type="Pfam" id="PF12796">
    <property type="entry name" value="Ank_2"/>
    <property type="match status" value="1"/>
</dbReference>
<keyword evidence="2 3" id="KW-0040">ANK repeat</keyword>
<dbReference type="PANTHER" id="PTHR24171:SF9">
    <property type="entry name" value="ANKYRIN REPEAT DOMAIN-CONTAINING PROTEIN 39"/>
    <property type="match status" value="1"/>
</dbReference>
<feature type="repeat" description="ANK" evidence="3">
    <location>
        <begin position="65"/>
        <end position="97"/>
    </location>
</feature>
<dbReference type="PROSITE" id="PS50297">
    <property type="entry name" value="ANK_REP_REGION"/>
    <property type="match status" value="1"/>
</dbReference>
<feature type="repeat" description="ANK" evidence="3">
    <location>
        <begin position="131"/>
        <end position="168"/>
    </location>
</feature>
<feature type="repeat" description="ANK" evidence="3">
    <location>
        <begin position="32"/>
        <end position="64"/>
    </location>
</feature>
<dbReference type="SMART" id="SM00248">
    <property type="entry name" value="ANK"/>
    <property type="match status" value="4"/>
</dbReference>
<evidence type="ECO:0000313" key="5">
    <source>
        <dbReference type="EMBL" id="TFY98631.1"/>
    </source>
</evidence>
<protein>
    <submittedName>
        <fullName evidence="5">Ankyrin repeat domain-containing protein</fullName>
    </submittedName>
</protein>
<evidence type="ECO:0000256" key="2">
    <source>
        <dbReference type="ARBA" id="ARBA00023043"/>
    </source>
</evidence>
<dbReference type="SUPFAM" id="SSF48403">
    <property type="entry name" value="Ankyrin repeat"/>
    <property type="match status" value="1"/>
</dbReference>
<dbReference type="EMBL" id="SMLL01000005">
    <property type="protein sequence ID" value="TFY98631.1"/>
    <property type="molecule type" value="Genomic_DNA"/>
</dbReference>
<feature type="signal peptide" evidence="4">
    <location>
        <begin position="1"/>
        <end position="28"/>
    </location>
</feature>
<comment type="caution">
    <text evidence="5">The sequence shown here is derived from an EMBL/GenBank/DDBJ whole genome shotgun (WGS) entry which is preliminary data.</text>
</comment>
<proteinExistence type="predicted"/>
<feature type="chain" id="PRO_5021259257" evidence="4">
    <location>
        <begin position="29"/>
        <end position="195"/>
    </location>
</feature>
<dbReference type="PROSITE" id="PS50088">
    <property type="entry name" value="ANK_REPEAT"/>
    <property type="match status" value="4"/>
</dbReference>
<evidence type="ECO:0000313" key="6">
    <source>
        <dbReference type="Proteomes" id="UP000297564"/>
    </source>
</evidence>
<dbReference type="PRINTS" id="PR01415">
    <property type="entry name" value="ANKYRIN"/>
</dbReference>
<dbReference type="Pfam" id="PF13637">
    <property type="entry name" value="Ank_4"/>
    <property type="match status" value="1"/>
</dbReference>
<evidence type="ECO:0000256" key="3">
    <source>
        <dbReference type="PROSITE-ProRule" id="PRU00023"/>
    </source>
</evidence>
<keyword evidence="1" id="KW-0677">Repeat</keyword>
<dbReference type="OrthoDB" id="9812708at2"/>
<organism evidence="5 6">
    <name type="scientific">Ramlibacter rhizophilus</name>
    <dbReference type="NCBI Taxonomy" id="1781167"/>
    <lineage>
        <taxon>Bacteria</taxon>
        <taxon>Pseudomonadati</taxon>
        <taxon>Pseudomonadota</taxon>
        <taxon>Betaproteobacteria</taxon>
        <taxon>Burkholderiales</taxon>
        <taxon>Comamonadaceae</taxon>
        <taxon>Ramlibacter</taxon>
    </lineage>
</organism>
<keyword evidence="4" id="KW-0732">Signal</keyword>
<evidence type="ECO:0000256" key="1">
    <source>
        <dbReference type="ARBA" id="ARBA00022737"/>
    </source>
</evidence>
<dbReference type="PANTHER" id="PTHR24171">
    <property type="entry name" value="ANKYRIN REPEAT DOMAIN-CONTAINING PROTEIN 39-RELATED"/>
    <property type="match status" value="1"/>
</dbReference>
<dbReference type="AlphaFoldDB" id="A0A4Z0BIR7"/>
<dbReference type="Gene3D" id="1.25.40.20">
    <property type="entry name" value="Ankyrin repeat-containing domain"/>
    <property type="match status" value="2"/>
</dbReference>
<accession>A0A4Z0BIR7</accession>
<feature type="repeat" description="ANK" evidence="3">
    <location>
        <begin position="169"/>
        <end position="195"/>
    </location>
</feature>
<sequence>MHRASPSRPPTRRLVLLACGLAGLPAQAADRPVDAALRAAAQRNDAAAFERLLKEGADVNARDAQLDSAFLVAAREGHAELVRLALAAGADVRSLNRYGSTALMGPAYRGHLDTVRVLLATPIDLHHVNNLGWTALLEAIALGTDGPTHREIVRLLIAHGSDVNAKDRDGASALQLAERKGQGEVARMLRAAGAR</sequence>
<gene>
    <name evidence="5" type="ORF">EZ242_13960</name>
</gene>
<dbReference type="InterPro" id="IPR036770">
    <property type="entry name" value="Ankyrin_rpt-contain_sf"/>
</dbReference>
<dbReference type="Proteomes" id="UP000297564">
    <property type="component" value="Unassembled WGS sequence"/>
</dbReference>
<keyword evidence="6" id="KW-1185">Reference proteome</keyword>
<dbReference type="InterPro" id="IPR002110">
    <property type="entry name" value="Ankyrin_rpt"/>
</dbReference>